<accession>A0A8J3VR44</accession>
<sequence length="543" mass="56326">MTEVRRRSLLKLAGATGAAAALVPAVRASAANGTLWMSHLTGTSLPGLTSFDDTMLGFMGPRGITSGAIAVTNQGRLVKATGYALRPGTVSPPPEEYVEPTTLFRVASLSKPITATAISRLAQDGRLDLNQPIGELVDLTPPPGQTADARLAQTTIRRVLQHLGGFGDPAVTGFDPMFADRTISQFFGTPLPVNQRQIIEYNSGRALAHAPGTAYGYSNYGFMLLGRVIEAVTGQAYADYVQQAVLGPLGIVRMRQGHAGYSDPLPVEATYHSLNSASTVLDPSGTVVPGPYGGSFNLANHDANGGWLASAVDLVRFATIFDLPAGTNVLNQASVNATFAVPETGVNADGWYYGYGWFVRPTSGGVGYNSWHNGSMDGTWTWLVRTYNGWSWSALFNQRADASDPTSSTYSAIDSALWTAAGKVTSWPTGDLFPQYFGGPVGAVSTPVGQLNAAQAPGACNDLGATVSVTVTGGLPSTSYTLDGGGISTPVTFRTGVKGNGSAQVTNVRPPVGWTGTAAVKVTAAGKTGTVNAPIACLAPSGG</sequence>
<protein>
    <recommendedName>
        <fullName evidence="2">Beta-lactamase-related domain-containing protein</fullName>
    </recommendedName>
</protein>
<gene>
    <name evidence="3" type="ORF">Raf01_32000</name>
</gene>
<dbReference type="SUPFAM" id="SSF56601">
    <property type="entry name" value="beta-lactamase/transpeptidase-like"/>
    <property type="match status" value="1"/>
</dbReference>
<evidence type="ECO:0000313" key="4">
    <source>
        <dbReference type="Proteomes" id="UP000642748"/>
    </source>
</evidence>
<evidence type="ECO:0000313" key="3">
    <source>
        <dbReference type="EMBL" id="GIH15028.1"/>
    </source>
</evidence>
<dbReference type="InterPro" id="IPR001466">
    <property type="entry name" value="Beta-lactam-related"/>
</dbReference>
<evidence type="ECO:0000259" key="2">
    <source>
        <dbReference type="Pfam" id="PF00144"/>
    </source>
</evidence>
<evidence type="ECO:0000256" key="1">
    <source>
        <dbReference type="SAM" id="SignalP"/>
    </source>
</evidence>
<dbReference type="PROSITE" id="PS51318">
    <property type="entry name" value="TAT"/>
    <property type="match status" value="1"/>
</dbReference>
<dbReference type="InterPro" id="IPR006311">
    <property type="entry name" value="TAT_signal"/>
</dbReference>
<dbReference type="PANTHER" id="PTHR46825:SF9">
    <property type="entry name" value="BETA-LACTAMASE-RELATED DOMAIN-CONTAINING PROTEIN"/>
    <property type="match status" value="1"/>
</dbReference>
<dbReference type="Pfam" id="PF00144">
    <property type="entry name" value="Beta-lactamase"/>
    <property type="match status" value="1"/>
</dbReference>
<dbReference type="InterPro" id="IPR012338">
    <property type="entry name" value="Beta-lactam/transpept-like"/>
</dbReference>
<dbReference type="PANTHER" id="PTHR46825">
    <property type="entry name" value="D-ALANYL-D-ALANINE-CARBOXYPEPTIDASE/ENDOPEPTIDASE AMPH"/>
    <property type="match status" value="1"/>
</dbReference>
<reference evidence="3" key="1">
    <citation type="submission" date="2021-01" db="EMBL/GenBank/DDBJ databases">
        <title>Whole genome shotgun sequence of Rugosimonospora africana NBRC 104875.</title>
        <authorList>
            <person name="Komaki H."/>
            <person name="Tamura T."/>
        </authorList>
    </citation>
    <scope>NUCLEOTIDE SEQUENCE</scope>
    <source>
        <strain evidence="3">NBRC 104875</strain>
    </source>
</reference>
<comment type="caution">
    <text evidence="3">The sequence shown here is derived from an EMBL/GenBank/DDBJ whole genome shotgun (WGS) entry which is preliminary data.</text>
</comment>
<dbReference type="Gene3D" id="3.40.710.10">
    <property type="entry name" value="DD-peptidase/beta-lactamase superfamily"/>
    <property type="match status" value="1"/>
</dbReference>
<feature type="chain" id="PRO_5035249307" description="Beta-lactamase-related domain-containing protein" evidence="1">
    <location>
        <begin position="31"/>
        <end position="543"/>
    </location>
</feature>
<feature type="domain" description="Beta-lactamase-related" evidence="2">
    <location>
        <begin position="52"/>
        <end position="405"/>
    </location>
</feature>
<dbReference type="Proteomes" id="UP000642748">
    <property type="component" value="Unassembled WGS sequence"/>
</dbReference>
<dbReference type="RefSeq" id="WP_203918664.1">
    <property type="nucleotide sequence ID" value="NZ_BONZ01000030.1"/>
</dbReference>
<organism evidence="3 4">
    <name type="scientific">Rugosimonospora africana</name>
    <dbReference type="NCBI Taxonomy" id="556532"/>
    <lineage>
        <taxon>Bacteria</taxon>
        <taxon>Bacillati</taxon>
        <taxon>Actinomycetota</taxon>
        <taxon>Actinomycetes</taxon>
        <taxon>Micromonosporales</taxon>
        <taxon>Micromonosporaceae</taxon>
        <taxon>Rugosimonospora</taxon>
    </lineage>
</organism>
<name>A0A8J3VR44_9ACTN</name>
<keyword evidence="1" id="KW-0732">Signal</keyword>
<feature type="signal peptide" evidence="1">
    <location>
        <begin position="1"/>
        <end position="30"/>
    </location>
</feature>
<keyword evidence="4" id="KW-1185">Reference proteome</keyword>
<proteinExistence type="predicted"/>
<dbReference type="InterPro" id="IPR050491">
    <property type="entry name" value="AmpC-like"/>
</dbReference>
<dbReference type="AlphaFoldDB" id="A0A8J3VR44"/>
<dbReference type="EMBL" id="BONZ01000030">
    <property type="protein sequence ID" value="GIH15028.1"/>
    <property type="molecule type" value="Genomic_DNA"/>
</dbReference>